<proteinExistence type="predicted"/>
<feature type="chain" id="PRO_5045831824" evidence="1">
    <location>
        <begin position="21"/>
        <end position="109"/>
    </location>
</feature>
<evidence type="ECO:0000256" key="1">
    <source>
        <dbReference type="SAM" id="SignalP"/>
    </source>
</evidence>
<dbReference type="EMBL" id="JAKROA010000011">
    <property type="protein sequence ID" value="KAL5104639.1"/>
    <property type="molecule type" value="Genomic_DNA"/>
</dbReference>
<organism evidence="2 3">
    <name type="scientific">Taenia crassiceps</name>
    <dbReference type="NCBI Taxonomy" id="6207"/>
    <lineage>
        <taxon>Eukaryota</taxon>
        <taxon>Metazoa</taxon>
        <taxon>Spiralia</taxon>
        <taxon>Lophotrochozoa</taxon>
        <taxon>Platyhelminthes</taxon>
        <taxon>Cestoda</taxon>
        <taxon>Eucestoda</taxon>
        <taxon>Cyclophyllidea</taxon>
        <taxon>Taeniidae</taxon>
        <taxon>Taenia</taxon>
    </lineage>
</organism>
<evidence type="ECO:0000313" key="3">
    <source>
        <dbReference type="Proteomes" id="UP001651158"/>
    </source>
</evidence>
<evidence type="ECO:0000313" key="2">
    <source>
        <dbReference type="EMBL" id="KAL5104639.1"/>
    </source>
</evidence>
<reference evidence="2 3" key="1">
    <citation type="journal article" date="2022" name="Front. Cell. Infect. Microbiol.">
        <title>The Genomes of Two Strains of Taenia crassiceps the Animal Model for the Study of Human Cysticercosis.</title>
        <authorList>
            <person name="Bobes R.J."/>
            <person name="Estrada K."/>
            <person name="Rios-Valencia D.G."/>
            <person name="Calderon-Gallegos A."/>
            <person name="de la Torre P."/>
            <person name="Carrero J.C."/>
            <person name="Sanchez-Flores A."/>
            <person name="Laclette J.P."/>
        </authorList>
    </citation>
    <scope>NUCLEOTIDE SEQUENCE [LARGE SCALE GENOMIC DNA]</scope>
    <source>
        <strain evidence="2">WFUcys</strain>
    </source>
</reference>
<gene>
    <name evidence="2" type="ORF">TcWFU_002954</name>
</gene>
<keyword evidence="1" id="KW-0732">Signal</keyword>
<sequence>MAQRLLTASLLLLLIPFVSTRRPSYYVHGLKFSRPCENNTYDEMTGNFKCTVPTGAECFLLCQQYGCYEWSFSSFMPSTDTQVRDHFRCRCIQDICLYNYVRARDRDYK</sequence>
<comment type="caution">
    <text evidence="2">The sequence shown here is derived from an EMBL/GenBank/DDBJ whole genome shotgun (WGS) entry which is preliminary data.</text>
</comment>
<protein>
    <submittedName>
        <fullName evidence="2">Uncharacterized protein</fullName>
    </submittedName>
</protein>
<accession>A0ABR4Q4R9</accession>
<dbReference type="Proteomes" id="UP001651158">
    <property type="component" value="Unassembled WGS sequence"/>
</dbReference>
<keyword evidence="3" id="KW-1185">Reference proteome</keyword>
<feature type="signal peptide" evidence="1">
    <location>
        <begin position="1"/>
        <end position="20"/>
    </location>
</feature>
<name>A0ABR4Q4R9_9CEST</name>